<evidence type="ECO:0000256" key="1">
    <source>
        <dbReference type="SAM" id="MobiDB-lite"/>
    </source>
</evidence>
<sequence>MMNFSEALYFDSRFTLSLRGESGCLPATPTLSRHSLTNSFEEVNHRCYIKYFRNTLAKMIIEDLRLFAERIRRRDAREGVSLGYIGGCTATLMVWFYEHTQLRNPSAYEKVPRFFRWGRTNDKNPLVRFSEQFHLLIADQKQIFSLQSVHKNPPAKPSTPSMPQHGISPLSARNMDLSEALAVVDKVVGDSTAVIQTRRTRRATKKP</sequence>
<organism evidence="2 3">
    <name type="scientific">Acorus calamus</name>
    <name type="common">Sweet flag</name>
    <dbReference type="NCBI Taxonomy" id="4465"/>
    <lineage>
        <taxon>Eukaryota</taxon>
        <taxon>Viridiplantae</taxon>
        <taxon>Streptophyta</taxon>
        <taxon>Embryophyta</taxon>
        <taxon>Tracheophyta</taxon>
        <taxon>Spermatophyta</taxon>
        <taxon>Magnoliopsida</taxon>
        <taxon>Liliopsida</taxon>
        <taxon>Acoraceae</taxon>
        <taxon>Acorus</taxon>
    </lineage>
</organism>
<dbReference type="AlphaFoldDB" id="A0AAV9E6U8"/>
<comment type="caution">
    <text evidence="2">The sequence shown here is derived from an EMBL/GenBank/DDBJ whole genome shotgun (WGS) entry which is preliminary data.</text>
</comment>
<evidence type="ECO:0000313" key="3">
    <source>
        <dbReference type="Proteomes" id="UP001180020"/>
    </source>
</evidence>
<feature type="region of interest" description="Disordered" evidence="1">
    <location>
        <begin position="150"/>
        <end position="169"/>
    </location>
</feature>
<gene>
    <name evidence="2" type="ORF">QJS10_CPA09g00996</name>
</gene>
<evidence type="ECO:0000313" key="2">
    <source>
        <dbReference type="EMBL" id="KAK1308733.1"/>
    </source>
</evidence>
<dbReference type="Proteomes" id="UP001180020">
    <property type="component" value="Unassembled WGS sequence"/>
</dbReference>
<dbReference type="EMBL" id="JAUJYO010000009">
    <property type="protein sequence ID" value="KAK1308733.1"/>
    <property type="molecule type" value="Genomic_DNA"/>
</dbReference>
<reference evidence="2" key="2">
    <citation type="submission" date="2023-06" db="EMBL/GenBank/DDBJ databases">
        <authorList>
            <person name="Ma L."/>
            <person name="Liu K.-W."/>
            <person name="Li Z."/>
            <person name="Hsiao Y.-Y."/>
            <person name="Qi Y."/>
            <person name="Fu T."/>
            <person name="Tang G."/>
            <person name="Zhang D."/>
            <person name="Sun W.-H."/>
            <person name="Liu D.-K."/>
            <person name="Li Y."/>
            <person name="Chen G.-Z."/>
            <person name="Liu X.-D."/>
            <person name="Liao X.-Y."/>
            <person name="Jiang Y.-T."/>
            <person name="Yu X."/>
            <person name="Hao Y."/>
            <person name="Huang J."/>
            <person name="Zhao X.-W."/>
            <person name="Ke S."/>
            <person name="Chen Y.-Y."/>
            <person name="Wu W.-L."/>
            <person name="Hsu J.-L."/>
            <person name="Lin Y.-F."/>
            <person name="Huang M.-D."/>
            <person name="Li C.-Y."/>
            <person name="Huang L."/>
            <person name="Wang Z.-W."/>
            <person name="Zhao X."/>
            <person name="Zhong W.-Y."/>
            <person name="Peng D.-H."/>
            <person name="Ahmad S."/>
            <person name="Lan S."/>
            <person name="Zhang J.-S."/>
            <person name="Tsai W.-C."/>
            <person name="Van De Peer Y."/>
            <person name="Liu Z.-J."/>
        </authorList>
    </citation>
    <scope>NUCLEOTIDE SEQUENCE</scope>
    <source>
        <strain evidence="2">CP</strain>
        <tissue evidence="2">Leaves</tissue>
    </source>
</reference>
<keyword evidence="3" id="KW-1185">Reference proteome</keyword>
<reference evidence="2" key="1">
    <citation type="journal article" date="2023" name="Nat. Commun.">
        <title>Diploid and tetraploid genomes of Acorus and the evolution of monocots.</title>
        <authorList>
            <person name="Ma L."/>
            <person name="Liu K.W."/>
            <person name="Li Z."/>
            <person name="Hsiao Y.Y."/>
            <person name="Qi Y."/>
            <person name="Fu T."/>
            <person name="Tang G.D."/>
            <person name="Zhang D."/>
            <person name="Sun W.H."/>
            <person name="Liu D.K."/>
            <person name="Li Y."/>
            <person name="Chen G.Z."/>
            <person name="Liu X.D."/>
            <person name="Liao X.Y."/>
            <person name="Jiang Y.T."/>
            <person name="Yu X."/>
            <person name="Hao Y."/>
            <person name="Huang J."/>
            <person name="Zhao X.W."/>
            <person name="Ke S."/>
            <person name="Chen Y.Y."/>
            <person name="Wu W.L."/>
            <person name="Hsu J.L."/>
            <person name="Lin Y.F."/>
            <person name="Huang M.D."/>
            <person name="Li C.Y."/>
            <person name="Huang L."/>
            <person name="Wang Z.W."/>
            <person name="Zhao X."/>
            <person name="Zhong W.Y."/>
            <person name="Peng D.H."/>
            <person name="Ahmad S."/>
            <person name="Lan S."/>
            <person name="Zhang J.S."/>
            <person name="Tsai W.C."/>
            <person name="Van de Peer Y."/>
            <person name="Liu Z.J."/>
        </authorList>
    </citation>
    <scope>NUCLEOTIDE SEQUENCE</scope>
    <source>
        <strain evidence="2">CP</strain>
    </source>
</reference>
<proteinExistence type="predicted"/>
<protein>
    <submittedName>
        <fullName evidence="2">Uncharacterized protein</fullName>
    </submittedName>
</protein>
<name>A0AAV9E6U8_ACOCL</name>
<accession>A0AAV9E6U8</accession>